<dbReference type="Gene3D" id="1.10.10.10">
    <property type="entry name" value="Winged helix-like DNA-binding domain superfamily/Winged helix DNA-binding domain"/>
    <property type="match status" value="1"/>
</dbReference>
<evidence type="ECO:0000313" key="2">
    <source>
        <dbReference type="EMBL" id="MDT8901594.1"/>
    </source>
</evidence>
<dbReference type="Pfam" id="PF03551">
    <property type="entry name" value="PadR"/>
    <property type="match status" value="1"/>
</dbReference>
<evidence type="ECO:0000259" key="1">
    <source>
        <dbReference type="Pfam" id="PF03551"/>
    </source>
</evidence>
<dbReference type="InterPro" id="IPR036390">
    <property type="entry name" value="WH_DNA-bd_sf"/>
</dbReference>
<dbReference type="SUPFAM" id="SSF46785">
    <property type="entry name" value="Winged helix' DNA-binding domain"/>
    <property type="match status" value="1"/>
</dbReference>
<dbReference type="InterPro" id="IPR036388">
    <property type="entry name" value="WH-like_DNA-bd_sf"/>
</dbReference>
<dbReference type="EMBL" id="JAUOZS010000001">
    <property type="protein sequence ID" value="MDT8901594.1"/>
    <property type="molecule type" value="Genomic_DNA"/>
</dbReference>
<proteinExistence type="predicted"/>
<reference evidence="2 3" key="1">
    <citation type="submission" date="2023-07" db="EMBL/GenBank/DDBJ databases">
        <title>The novel representative of Negativicutes class, Anaeroselena agilis gen. nov. sp. nov.</title>
        <authorList>
            <person name="Prokofeva M.I."/>
            <person name="Elcheninov A.G."/>
            <person name="Klyukina A."/>
            <person name="Kublanov I.V."/>
            <person name="Frolov E.N."/>
            <person name="Podosokorskaya O.A."/>
        </authorList>
    </citation>
    <scope>NUCLEOTIDE SEQUENCE [LARGE SCALE GENOMIC DNA]</scope>
    <source>
        <strain evidence="2 3">4137-cl</strain>
    </source>
</reference>
<name>A0ABU3NXR1_9FIRM</name>
<sequence>MFSRPDAKTWIKLVTALFILTILKSEAAHGNRIAGEIKRLTGDAVRPNPNFLYPLLRQLEEKGYVAGHWENPATRGKRVYTITPGGLAYLGSLKDLARAKMLELERRHKAIREYLLAD</sequence>
<comment type="caution">
    <text evidence="2">The sequence shown here is derived from an EMBL/GenBank/DDBJ whole genome shotgun (WGS) entry which is preliminary data.</text>
</comment>
<keyword evidence="3" id="KW-1185">Reference proteome</keyword>
<feature type="domain" description="Transcription regulator PadR N-terminal" evidence="1">
    <location>
        <begin position="19"/>
        <end position="90"/>
    </location>
</feature>
<dbReference type="PANTHER" id="PTHR43252:SF7">
    <property type="entry name" value="TRANSCRIPTIONAL REGULATOR YQJI"/>
    <property type="match status" value="1"/>
</dbReference>
<dbReference type="PANTHER" id="PTHR43252">
    <property type="entry name" value="TRANSCRIPTIONAL REGULATOR YQJI"/>
    <property type="match status" value="1"/>
</dbReference>
<dbReference type="InterPro" id="IPR005149">
    <property type="entry name" value="Tscrpt_reg_PadR_N"/>
</dbReference>
<gene>
    <name evidence="2" type="ORF">Q4T40_10105</name>
</gene>
<accession>A0ABU3NXR1</accession>
<protein>
    <submittedName>
        <fullName evidence="2">PadR family transcriptional regulator</fullName>
    </submittedName>
</protein>
<organism evidence="2 3">
    <name type="scientific">Anaeroselena agilis</name>
    <dbReference type="NCBI Taxonomy" id="3063788"/>
    <lineage>
        <taxon>Bacteria</taxon>
        <taxon>Bacillati</taxon>
        <taxon>Bacillota</taxon>
        <taxon>Negativicutes</taxon>
        <taxon>Acetonemataceae</taxon>
        <taxon>Anaeroselena</taxon>
    </lineage>
</organism>
<evidence type="ECO:0000313" key="3">
    <source>
        <dbReference type="Proteomes" id="UP001254848"/>
    </source>
</evidence>
<dbReference type="Proteomes" id="UP001254848">
    <property type="component" value="Unassembled WGS sequence"/>
</dbReference>
<dbReference type="RefSeq" id="WP_413780101.1">
    <property type="nucleotide sequence ID" value="NZ_JAUOZS010000001.1"/>
</dbReference>